<proteinExistence type="predicted"/>
<name>A0A6G0Y5V3_APHCR</name>
<feature type="chain" id="PRO_5026314243" evidence="1">
    <location>
        <begin position="19"/>
        <end position="551"/>
    </location>
</feature>
<evidence type="ECO:0000313" key="2">
    <source>
        <dbReference type="EMBL" id="KAF0749864.1"/>
    </source>
</evidence>
<evidence type="ECO:0000313" key="3">
    <source>
        <dbReference type="Proteomes" id="UP000478052"/>
    </source>
</evidence>
<feature type="non-terminal residue" evidence="2">
    <location>
        <position position="551"/>
    </location>
</feature>
<sequence length="551" mass="63623">MPIEILILWYIFALLTDLQDDPKPRSRSRSPIVFKIAHVLGNVEDNNLLSRRVPGIRGNLIYADTQDYTYIQNHVSTNRRIIIVILKCNLTIFRYPNASIEVSREHALIAIRYVQRRFSPQVLNTLRAMRETIISLRWQGRLLNVLDDINNVPFYQGNLEYLDNNAVVFGGLIFANVAFLQHYAPYFRQARVVAVDGTFIVLPRYPADMEQFVIIHVILDNISVPVLYAILNRRTKNVYIRLWQFLRRDLPFDIFDWENLQFDTDFETAMRNAGRRIVPECRLIGCWFHISQSIVRFIQNHNMIQLFRNNSNISTIIRMVIALLHFPSEINPDLPNNFHVVGDKLRSVENCVRRETLQIINGQQVRRSIITSRDTNNNILADALRLIQNGRYDTMAYLQRVTYSANNYLNEQIGPIPNGAIILEPLPLPPPPLLPHRVRGRGHGNIQVIGPIENNRIPHRRGRPIGRIQAGHRVVNNLLIVEEVEDVVEPIQQNDDHAQTGNELPALFMINTLTAHVTVPPIGENHDMVNSENIFLPYGHLRFMRDVPNSS</sequence>
<keyword evidence="3" id="KW-1185">Reference proteome</keyword>
<dbReference type="AlphaFoldDB" id="A0A6G0Y5V3"/>
<evidence type="ECO:0000256" key="1">
    <source>
        <dbReference type="SAM" id="SignalP"/>
    </source>
</evidence>
<dbReference type="OrthoDB" id="6627652at2759"/>
<feature type="signal peptide" evidence="1">
    <location>
        <begin position="1"/>
        <end position="18"/>
    </location>
</feature>
<dbReference type="Proteomes" id="UP000478052">
    <property type="component" value="Unassembled WGS sequence"/>
</dbReference>
<protein>
    <submittedName>
        <fullName evidence="2">RING-type domain-containing protein</fullName>
    </submittedName>
</protein>
<organism evidence="2 3">
    <name type="scientific">Aphis craccivora</name>
    <name type="common">Cowpea aphid</name>
    <dbReference type="NCBI Taxonomy" id="307492"/>
    <lineage>
        <taxon>Eukaryota</taxon>
        <taxon>Metazoa</taxon>
        <taxon>Ecdysozoa</taxon>
        <taxon>Arthropoda</taxon>
        <taxon>Hexapoda</taxon>
        <taxon>Insecta</taxon>
        <taxon>Pterygota</taxon>
        <taxon>Neoptera</taxon>
        <taxon>Paraneoptera</taxon>
        <taxon>Hemiptera</taxon>
        <taxon>Sternorrhyncha</taxon>
        <taxon>Aphidomorpha</taxon>
        <taxon>Aphidoidea</taxon>
        <taxon>Aphididae</taxon>
        <taxon>Aphidini</taxon>
        <taxon>Aphis</taxon>
        <taxon>Aphis</taxon>
    </lineage>
</organism>
<keyword evidence="1" id="KW-0732">Signal</keyword>
<reference evidence="2 3" key="1">
    <citation type="submission" date="2019-08" db="EMBL/GenBank/DDBJ databases">
        <title>Whole genome of Aphis craccivora.</title>
        <authorList>
            <person name="Voronova N.V."/>
            <person name="Shulinski R.S."/>
            <person name="Bandarenka Y.V."/>
            <person name="Zhorov D.G."/>
            <person name="Warner D."/>
        </authorList>
    </citation>
    <scope>NUCLEOTIDE SEQUENCE [LARGE SCALE GENOMIC DNA]</scope>
    <source>
        <strain evidence="2">180601</strain>
        <tissue evidence="2">Whole Body</tissue>
    </source>
</reference>
<comment type="caution">
    <text evidence="2">The sequence shown here is derived from an EMBL/GenBank/DDBJ whole genome shotgun (WGS) entry which is preliminary data.</text>
</comment>
<accession>A0A6G0Y5V3</accession>
<dbReference type="EMBL" id="VUJU01005940">
    <property type="protein sequence ID" value="KAF0749864.1"/>
    <property type="molecule type" value="Genomic_DNA"/>
</dbReference>
<gene>
    <name evidence="2" type="ORF">FWK35_00013589</name>
</gene>